<dbReference type="EMBL" id="GU942981">
    <property type="protein sequence ID" value="ADD93405.1"/>
    <property type="molecule type" value="Genomic_DNA"/>
</dbReference>
<evidence type="ECO:0008006" key="3">
    <source>
        <dbReference type="Google" id="ProtNLM"/>
    </source>
</evidence>
<name>D6PCF4_9BACT</name>
<evidence type="ECO:0000256" key="1">
    <source>
        <dbReference type="SAM" id="Coils"/>
    </source>
</evidence>
<organism evidence="2">
    <name type="scientific">uncultured marine bacterium MedDCM-OCT-S04-C102</name>
    <dbReference type="NCBI Taxonomy" id="743048"/>
    <lineage>
        <taxon>Bacteria</taxon>
        <taxon>environmental samples</taxon>
    </lineage>
</organism>
<dbReference type="SUPFAM" id="SSF110296">
    <property type="entry name" value="Oligoxyloglucan reducing end-specific cellobiohydrolase"/>
    <property type="match status" value="1"/>
</dbReference>
<proteinExistence type="predicted"/>
<dbReference type="InterPro" id="IPR015943">
    <property type="entry name" value="WD40/YVTN_repeat-like_dom_sf"/>
</dbReference>
<protein>
    <recommendedName>
        <fullName evidence="3">Glycosyl hydrolase</fullName>
    </recommendedName>
</protein>
<evidence type="ECO:0000313" key="2">
    <source>
        <dbReference type="EMBL" id="ADD93405.1"/>
    </source>
</evidence>
<dbReference type="Gene3D" id="2.130.10.10">
    <property type="entry name" value="YVTN repeat-like/Quinoprotein amine dehydrogenase"/>
    <property type="match status" value="1"/>
</dbReference>
<keyword evidence="1" id="KW-0175">Coiled coil</keyword>
<sequence>MDGGKNWSNITPDLEEGMINSIDVSPHDPATVYIAFNRYKFDDFKPYVLKSINYGKTWKVYSNGIEKNSFVRVVREDNVKKGLLYAGTERGIYLSSDGGENWDKWQRNLPIVPITDLKVHQNDLVVATQGRGFWIYDDLTPIHELSEGSKDKNVHMFEVEDNHKVLFSAMRRQGPLGKNPYYGTEIKYFIRDYNEEDSLELKVEIRNEKSEVIRTFSSEGKYNSNRINLKQGYSTIKWGGDVDGFIPPKGVMVPRGSDGYMSSYNVKPGNYSVVFSYGEYSKESSFSILPDPRQTTSSEDFNRKESLLNKIHLDIDEIYESLTKMQDARSQIKDLQNRLGTEYSEIVTLSKETLHLIDETELKLISPKQKTFQDVINFRNQLDAQLMDLLSTVNRNAPPITNGQLERYEDLHNIWIDIKISYDKVLSNISSINSMLIESSVPYISKGQ</sequence>
<dbReference type="CDD" id="cd15482">
    <property type="entry name" value="Sialidase_non-viral"/>
    <property type="match status" value="1"/>
</dbReference>
<feature type="coiled-coil region" evidence="1">
    <location>
        <begin position="318"/>
        <end position="345"/>
    </location>
</feature>
<reference evidence="2" key="1">
    <citation type="journal article" date="2010" name="ISME J.">
        <title>Metagenome of the Mediterranean deep chlorophyll maximum studied by direct and fosmid library 454 pyrosequencing.</title>
        <authorList>
            <person name="Ghai R."/>
            <person name="Martin-Cuadrado A.B."/>
            <person name="Molto A.G."/>
            <person name="Heredia I.G."/>
            <person name="Cabrera R."/>
            <person name="Martin J."/>
            <person name="Verdu M."/>
            <person name="Deschamps P."/>
            <person name="Moreira D."/>
            <person name="Lopez-Garcia P."/>
            <person name="Mira A."/>
            <person name="Rodriguez-Valera F."/>
        </authorList>
    </citation>
    <scope>NUCLEOTIDE SEQUENCE</scope>
</reference>
<dbReference type="AlphaFoldDB" id="D6PCF4"/>
<accession>D6PCF4</accession>